<feature type="active site" description="Nucleophile" evidence="6">
    <location>
        <position position="181"/>
    </location>
</feature>
<dbReference type="GO" id="GO:0016740">
    <property type="term" value="F:transferase activity"/>
    <property type="evidence" value="ECO:0007669"/>
    <property type="project" value="UniProtKB-KW"/>
</dbReference>
<feature type="active site" description="Proton donor/acceptor" evidence="6">
    <location>
        <position position="154"/>
    </location>
</feature>
<keyword evidence="4 6" id="KW-0573">Peptidoglycan synthesis</keyword>
<keyword evidence="2 9" id="KW-0808">Transferase</keyword>
<sequence>MRNQKKSLLLIVTAIFVIFGVIFAVHAQKTTAEQATKTSRSQSISKKQQATKTQKAKKNAEFWQKPSEDKAYPDVAAHPNLSIDVSIKKQRVYLKDGKKVLYTMLASTGSKASGTPTGHFEIQPEHGLKFFNPNSKEGANYWTSFKDHGVYLFHTVPTDEAGNYVVHEAKQLGASANSHGCIRLSVADAKWFYENIKVGTPVYIH</sequence>
<dbReference type="PANTHER" id="PTHR30582">
    <property type="entry name" value="L,D-TRANSPEPTIDASE"/>
    <property type="match status" value="1"/>
</dbReference>
<dbReference type="InterPro" id="IPR005490">
    <property type="entry name" value="LD_TPept_cat_dom"/>
</dbReference>
<comment type="caution">
    <text evidence="9">The sequence shown here is derived from an EMBL/GenBank/DDBJ whole genome shotgun (WGS) entry which is preliminary data.</text>
</comment>
<evidence type="ECO:0000256" key="2">
    <source>
        <dbReference type="ARBA" id="ARBA00022679"/>
    </source>
</evidence>
<evidence type="ECO:0000313" key="9">
    <source>
        <dbReference type="EMBL" id="MFD1672577.1"/>
    </source>
</evidence>
<evidence type="ECO:0000256" key="1">
    <source>
        <dbReference type="ARBA" id="ARBA00004752"/>
    </source>
</evidence>
<dbReference type="PROSITE" id="PS52029">
    <property type="entry name" value="LD_TPASE"/>
    <property type="match status" value="1"/>
</dbReference>
<dbReference type="Gene3D" id="2.40.440.10">
    <property type="entry name" value="L,D-transpeptidase catalytic domain-like"/>
    <property type="match status" value="1"/>
</dbReference>
<dbReference type="Proteomes" id="UP001597267">
    <property type="component" value="Unassembled WGS sequence"/>
</dbReference>
<evidence type="ECO:0000313" key="10">
    <source>
        <dbReference type="Proteomes" id="UP001597267"/>
    </source>
</evidence>
<evidence type="ECO:0000256" key="5">
    <source>
        <dbReference type="ARBA" id="ARBA00023316"/>
    </source>
</evidence>
<dbReference type="InterPro" id="IPR038063">
    <property type="entry name" value="Transpep_catalytic_dom"/>
</dbReference>
<evidence type="ECO:0000256" key="3">
    <source>
        <dbReference type="ARBA" id="ARBA00022960"/>
    </source>
</evidence>
<accession>A0ABW4JC88</accession>
<keyword evidence="10" id="KW-1185">Reference proteome</keyword>
<feature type="domain" description="L,D-TPase catalytic" evidence="8">
    <location>
        <begin position="81"/>
        <end position="205"/>
    </location>
</feature>
<dbReference type="RefSeq" id="WP_125711890.1">
    <property type="nucleotide sequence ID" value="NZ_JBHTOP010000026.1"/>
</dbReference>
<feature type="region of interest" description="Disordered" evidence="7">
    <location>
        <begin position="34"/>
        <end position="63"/>
    </location>
</feature>
<evidence type="ECO:0000256" key="6">
    <source>
        <dbReference type="PROSITE-ProRule" id="PRU01373"/>
    </source>
</evidence>
<evidence type="ECO:0000256" key="7">
    <source>
        <dbReference type="SAM" id="MobiDB-lite"/>
    </source>
</evidence>
<name>A0ABW4JC88_9LACO</name>
<evidence type="ECO:0000256" key="4">
    <source>
        <dbReference type="ARBA" id="ARBA00022984"/>
    </source>
</evidence>
<comment type="pathway">
    <text evidence="1 6">Cell wall biogenesis; peptidoglycan biosynthesis.</text>
</comment>
<dbReference type="InterPro" id="IPR050979">
    <property type="entry name" value="LD-transpeptidase"/>
</dbReference>
<dbReference type="SUPFAM" id="SSF141523">
    <property type="entry name" value="L,D-transpeptidase catalytic domain-like"/>
    <property type="match status" value="1"/>
</dbReference>
<reference evidence="10" key="1">
    <citation type="journal article" date="2019" name="Int. J. Syst. Evol. Microbiol.">
        <title>The Global Catalogue of Microorganisms (GCM) 10K type strain sequencing project: providing services to taxonomists for standard genome sequencing and annotation.</title>
        <authorList>
            <consortium name="The Broad Institute Genomics Platform"/>
            <consortium name="The Broad Institute Genome Sequencing Center for Infectious Disease"/>
            <person name="Wu L."/>
            <person name="Ma J."/>
        </authorList>
    </citation>
    <scope>NUCLEOTIDE SEQUENCE [LARGE SCALE GENOMIC DNA]</scope>
    <source>
        <strain evidence="10">CCM 8896</strain>
    </source>
</reference>
<keyword evidence="3 6" id="KW-0133">Cell shape</keyword>
<gene>
    <name evidence="9" type="ORF">ACFQ5M_10735</name>
</gene>
<dbReference type="Pfam" id="PF03734">
    <property type="entry name" value="YkuD"/>
    <property type="match status" value="1"/>
</dbReference>
<proteinExistence type="predicted"/>
<evidence type="ECO:0000259" key="8">
    <source>
        <dbReference type="PROSITE" id="PS52029"/>
    </source>
</evidence>
<dbReference type="EMBL" id="JBHTOP010000026">
    <property type="protein sequence ID" value="MFD1672577.1"/>
    <property type="molecule type" value="Genomic_DNA"/>
</dbReference>
<dbReference type="CDD" id="cd16913">
    <property type="entry name" value="YkuD_like"/>
    <property type="match status" value="1"/>
</dbReference>
<protein>
    <submittedName>
        <fullName evidence="9">L,D-transpeptidase</fullName>
        <ecNumber evidence="9">2.-.-.-</ecNumber>
    </submittedName>
</protein>
<dbReference type="PANTHER" id="PTHR30582:SF2">
    <property type="entry name" value="L,D-TRANSPEPTIDASE YCIB-RELATED"/>
    <property type="match status" value="1"/>
</dbReference>
<dbReference type="EC" id="2.-.-.-" evidence="9"/>
<organism evidence="9 10">
    <name type="scientific">Agrilactobacillus yilanensis</name>
    <dbReference type="NCBI Taxonomy" id="2485997"/>
    <lineage>
        <taxon>Bacteria</taxon>
        <taxon>Bacillati</taxon>
        <taxon>Bacillota</taxon>
        <taxon>Bacilli</taxon>
        <taxon>Lactobacillales</taxon>
        <taxon>Lactobacillaceae</taxon>
        <taxon>Agrilactobacillus</taxon>
    </lineage>
</organism>
<keyword evidence="5 6" id="KW-0961">Cell wall biogenesis/degradation</keyword>